<dbReference type="Proteomes" id="UP001569904">
    <property type="component" value="Unassembled WGS sequence"/>
</dbReference>
<dbReference type="SUPFAM" id="SSF53597">
    <property type="entry name" value="Dihydrofolate reductase-like"/>
    <property type="match status" value="1"/>
</dbReference>
<dbReference type="Pfam" id="PF01872">
    <property type="entry name" value="RibD_C"/>
    <property type="match status" value="1"/>
</dbReference>
<dbReference type="InterPro" id="IPR024072">
    <property type="entry name" value="DHFR-like_dom_sf"/>
</dbReference>
<sequence>MGKITLVEHVSLDGVMQAPAAADEDTRDGFARGGWAVPGNDEVMGAELGKRMASGRALGGAQLFGRRTYEQFFGYWPEQTDGNPFTEALNQATKYVVSRTLREPLPWVNSVLVRDVADVAEIEEPLTVLGSGVLAQELMRRGLVDEWMLMTHPLALGTGRRLFDGVEAELRLVESVTTTTGVVIARYEKREEA</sequence>
<protein>
    <submittedName>
        <fullName evidence="2">Dihydrofolate reductase family protein</fullName>
    </submittedName>
</protein>
<evidence type="ECO:0000259" key="1">
    <source>
        <dbReference type="Pfam" id="PF01872"/>
    </source>
</evidence>
<dbReference type="InterPro" id="IPR050765">
    <property type="entry name" value="Riboflavin_Biosynth_HTPR"/>
</dbReference>
<dbReference type="PANTHER" id="PTHR38011">
    <property type="entry name" value="DIHYDROFOLATE REDUCTASE FAMILY PROTEIN (AFU_ORTHOLOGUE AFUA_8G06820)"/>
    <property type="match status" value="1"/>
</dbReference>
<reference evidence="2 3" key="1">
    <citation type="submission" date="2023-11" db="EMBL/GenBank/DDBJ databases">
        <title>Actinomadura monticuli sp. nov., isolated from volcanic ash.</title>
        <authorList>
            <person name="Lee S.D."/>
            <person name="Yang H."/>
            <person name="Kim I.S."/>
        </authorList>
    </citation>
    <scope>NUCLEOTIDE SEQUENCE [LARGE SCALE GENOMIC DNA]</scope>
    <source>
        <strain evidence="2 3">DSM 45346</strain>
    </source>
</reference>
<accession>A0ABV4RB64</accession>
<evidence type="ECO:0000313" key="2">
    <source>
        <dbReference type="EMBL" id="MFA1558672.1"/>
    </source>
</evidence>
<comment type="caution">
    <text evidence="2">The sequence shown here is derived from an EMBL/GenBank/DDBJ whole genome shotgun (WGS) entry which is preliminary data.</text>
</comment>
<keyword evidence="3" id="KW-1185">Reference proteome</keyword>
<dbReference type="InterPro" id="IPR002734">
    <property type="entry name" value="RibDG_C"/>
</dbReference>
<name>A0ABV4RB64_9ACTN</name>
<gene>
    <name evidence="2" type="ORF">SM436_33695</name>
</gene>
<organism evidence="2 3">
    <name type="scientific">Actinomadura chokoriensis</name>
    <dbReference type="NCBI Taxonomy" id="454156"/>
    <lineage>
        <taxon>Bacteria</taxon>
        <taxon>Bacillati</taxon>
        <taxon>Actinomycetota</taxon>
        <taxon>Actinomycetes</taxon>
        <taxon>Streptosporangiales</taxon>
        <taxon>Thermomonosporaceae</taxon>
        <taxon>Actinomadura</taxon>
    </lineage>
</organism>
<dbReference type="EMBL" id="JAXCEH010000034">
    <property type="protein sequence ID" value="MFA1558672.1"/>
    <property type="molecule type" value="Genomic_DNA"/>
</dbReference>
<evidence type="ECO:0000313" key="3">
    <source>
        <dbReference type="Proteomes" id="UP001569904"/>
    </source>
</evidence>
<feature type="domain" description="Bacterial bifunctional deaminase-reductase C-terminal" evidence="1">
    <location>
        <begin position="3"/>
        <end position="183"/>
    </location>
</feature>
<proteinExistence type="predicted"/>
<dbReference type="Gene3D" id="3.40.430.10">
    <property type="entry name" value="Dihydrofolate Reductase, subunit A"/>
    <property type="match status" value="1"/>
</dbReference>
<dbReference type="RefSeq" id="WP_371945693.1">
    <property type="nucleotide sequence ID" value="NZ_JAXCEH010000034.1"/>
</dbReference>
<dbReference type="PANTHER" id="PTHR38011:SF2">
    <property type="entry name" value="BIFUNCTIONAL DEAMINASE-REDUCTASE DOMAIN PROTEIN"/>
    <property type="match status" value="1"/>
</dbReference>